<evidence type="ECO:0000313" key="1">
    <source>
        <dbReference type="EMBL" id="QDS92070.1"/>
    </source>
</evidence>
<evidence type="ECO:0000313" key="2">
    <source>
        <dbReference type="Proteomes" id="UP000320672"/>
    </source>
</evidence>
<proteinExistence type="predicted"/>
<dbReference type="EMBL" id="CP036262">
    <property type="protein sequence ID" value="QDS92070.1"/>
    <property type="molecule type" value="Genomic_DNA"/>
</dbReference>
<dbReference type="OrthoDB" id="240576at2"/>
<dbReference type="KEGG" id="rml:FF011L_08060"/>
<keyword evidence="2" id="KW-1185">Reference proteome</keyword>
<dbReference type="RefSeq" id="WP_145350268.1">
    <property type="nucleotide sequence ID" value="NZ_CP036262.1"/>
</dbReference>
<organism evidence="1 2">
    <name type="scientific">Roseimaritima multifibrata</name>
    <dbReference type="NCBI Taxonomy" id="1930274"/>
    <lineage>
        <taxon>Bacteria</taxon>
        <taxon>Pseudomonadati</taxon>
        <taxon>Planctomycetota</taxon>
        <taxon>Planctomycetia</taxon>
        <taxon>Pirellulales</taxon>
        <taxon>Pirellulaceae</taxon>
        <taxon>Roseimaritima</taxon>
    </lineage>
</organism>
<reference evidence="1 2" key="1">
    <citation type="submission" date="2019-02" db="EMBL/GenBank/DDBJ databases">
        <title>Deep-cultivation of Planctomycetes and their phenomic and genomic characterization uncovers novel biology.</title>
        <authorList>
            <person name="Wiegand S."/>
            <person name="Jogler M."/>
            <person name="Boedeker C."/>
            <person name="Pinto D."/>
            <person name="Vollmers J."/>
            <person name="Rivas-Marin E."/>
            <person name="Kohn T."/>
            <person name="Peeters S.H."/>
            <person name="Heuer A."/>
            <person name="Rast P."/>
            <person name="Oberbeckmann S."/>
            <person name="Bunk B."/>
            <person name="Jeske O."/>
            <person name="Meyerdierks A."/>
            <person name="Storesund J.E."/>
            <person name="Kallscheuer N."/>
            <person name="Luecker S."/>
            <person name="Lage O.M."/>
            <person name="Pohl T."/>
            <person name="Merkel B.J."/>
            <person name="Hornburger P."/>
            <person name="Mueller R.-W."/>
            <person name="Bruemmer F."/>
            <person name="Labrenz M."/>
            <person name="Spormann A.M."/>
            <person name="Op den Camp H."/>
            <person name="Overmann J."/>
            <person name="Amann R."/>
            <person name="Jetten M.S.M."/>
            <person name="Mascher T."/>
            <person name="Medema M.H."/>
            <person name="Devos D.P."/>
            <person name="Kaster A.-K."/>
            <person name="Ovreas L."/>
            <person name="Rohde M."/>
            <person name="Galperin M.Y."/>
            <person name="Jogler C."/>
        </authorList>
    </citation>
    <scope>NUCLEOTIDE SEQUENCE [LARGE SCALE GENOMIC DNA]</scope>
    <source>
        <strain evidence="1 2">FF011L</strain>
    </source>
</reference>
<gene>
    <name evidence="1" type="ORF">FF011L_08060</name>
</gene>
<name>A0A517MB11_9BACT</name>
<sequence>MKNPLWTCSACSLACEDLQMGLTENQLTLQPACGLAERQLQQRISSSGAVAYLNGQPVDPVQAIDALATIWDSARDPVLRGRFCDLQTARSAVAFAAASNAVIDLPSSATLRSLFAAVCRDGATMATLGDVRQHADRVVLIGDCLTEMPRLAERFFPGVPPLLLLERDADFSVSADSMSPGAVVQRLDSSWSSWLRAQQSDPSGMDHAVAGYLQDGKYTALILAANALDQDELAATWLLKWIEQLSESMRAVLVAPDQSTAAKQVLLWRAGFSGPVRFRDQIPEPLEKVPCGDVQLILQPSLPLVAPKQLEQQIRTRRQAGQQTILLGDQATPVYLSAAADLFLALDWPGQECGGTTVRGDGSVTLPLPPLNVFRNELPEPFNAEQLFAEVLLSLNV</sequence>
<dbReference type="Proteomes" id="UP000320672">
    <property type="component" value="Chromosome"/>
</dbReference>
<accession>A0A517MB11</accession>
<evidence type="ECO:0008006" key="3">
    <source>
        <dbReference type="Google" id="ProtNLM"/>
    </source>
</evidence>
<dbReference type="AlphaFoldDB" id="A0A517MB11"/>
<protein>
    <recommendedName>
        <fullName evidence="3">Formylmethanofuran dehydrogenase subunit B</fullName>
    </recommendedName>
</protein>